<gene>
    <name evidence="6" type="ORF">A2713_00235</name>
</gene>
<dbReference type="PANTHER" id="PTHR30266:SF2">
    <property type="entry name" value="LARGE-CONDUCTANCE MECHANOSENSITIVE CHANNEL"/>
    <property type="match status" value="1"/>
</dbReference>
<dbReference type="Gene3D" id="1.10.1200.120">
    <property type="entry name" value="Large-conductance mechanosensitive channel, MscL, domain 1"/>
    <property type="match status" value="1"/>
</dbReference>
<protein>
    <recommendedName>
        <fullName evidence="8">Mechanosensitive ion channel protein MscL</fullName>
    </recommendedName>
</protein>
<dbReference type="SUPFAM" id="SSF81330">
    <property type="entry name" value="Gated mechanosensitive channel"/>
    <property type="match status" value="1"/>
</dbReference>
<evidence type="ECO:0000313" key="6">
    <source>
        <dbReference type="EMBL" id="OGC47504.1"/>
    </source>
</evidence>
<dbReference type="AlphaFoldDB" id="A0A1F4URC7"/>
<accession>A0A1F4URC7</accession>
<dbReference type="PANTHER" id="PTHR30266">
    <property type="entry name" value="MECHANOSENSITIVE CHANNEL MSCL"/>
    <property type="match status" value="1"/>
</dbReference>
<proteinExistence type="predicted"/>
<evidence type="ECO:0000256" key="3">
    <source>
        <dbReference type="ARBA" id="ARBA00022989"/>
    </source>
</evidence>
<organism evidence="6 7">
    <name type="scientific">candidate division WWE3 bacterium RIFCSPHIGHO2_01_FULL_35_17</name>
    <dbReference type="NCBI Taxonomy" id="1802614"/>
    <lineage>
        <taxon>Bacteria</taxon>
        <taxon>Katanobacteria</taxon>
    </lineage>
</organism>
<dbReference type="InterPro" id="IPR037673">
    <property type="entry name" value="MSC/AndL"/>
</dbReference>
<dbReference type="Proteomes" id="UP000176444">
    <property type="component" value="Unassembled WGS sequence"/>
</dbReference>
<dbReference type="GO" id="GO:0008381">
    <property type="term" value="F:mechanosensitive monoatomic ion channel activity"/>
    <property type="evidence" value="ECO:0007669"/>
    <property type="project" value="TreeGrafter"/>
</dbReference>
<evidence type="ECO:0000256" key="2">
    <source>
        <dbReference type="ARBA" id="ARBA00022692"/>
    </source>
</evidence>
<evidence type="ECO:0000256" key="1">
    <source>
        <dbReference type="ARBA" id="ARBA00004141"/>
    </source>
</evidence>
<evidence type="ECO:0008006" key="8">
    <source>
        <dbReference type="Google" id="ProtNLM"/>
    </source>
</evidence>
<comment type="caution">
    <text evidence="6">The sequence shown here is derived from an EMBL/GenBank/DDBJ whole genome shotgun (WGS) entry which is preliminary data.</text>
</comment>
<dbReference type="EMBL" id="MEUX01000013">
    <property type="protein sequence ID" value="OGC47504.1"/>
    <property type="molecule type" value="Genomic_DNA"/>
</dbReference>
<reference evidence="6 7" key="1">
    <citation type="journal article" date="2016" name="Nat. Commun.">
        <title>Thousands of microbial genomes shed light on interconnected biogeochemical processes in an aquifer system.</title>
        <authorList>
            <person name="Anantharaman K."/>
            <person name="Brown C.T."/>
            <person name="Hug L.A."/>
            <person name="Sharon I."/>
            <person name="Castelle C.J."/>
            <person name="Probst A.J."/>
            <person name="Thomas B.C."/>
            <person name="Singh A."/>
            <person name="Wilkins M.J."/>
            <person name="Karaoz U."/>
            <person name="Brodie E.L."/>
            <person name="Williams K.H."/>
            <person name="Hubbard S.S."/>
            <person name="Banfield J.F."/>
        </authorList>
    </citation>
    <scope>NUCLEOTIDE SEQUENCE [LARGE SCALE GENOMIC DNA]</scope>
</reference>
<dbReference type="InterPro" id="IPR036019">
    <property type="entry name" value="MscL_channel"/>
</dbReference>
<sequence>MLKGFFDFVREQGVIGLAVGFILGGAVSKLVSSLVKDIIGPILGIVLSKTGALTTMTIMLGPAEIMIGSFISNLIDFIVIAIVVYFGIKGMGLDKIDKKK</sequence>
<keyword evidence="4 5" id="KW-0472">Membrane</keyword>
<keyword evidence="2 5" id="KW-0812">Transmembrane</keyword>
<evidence type="ECO:0000256" key="4">
    <source>
        <dbReference type="ARBA" id="ARBA00023136"/>
    </source>
</evidence>
<name>A0A1F4URC7_UNCKA</name>
<dbReference type="Pfam" id="PF01741">
    <property type="entry name" value="MscL"/>
    <property type="match status" value="1"/>
</dbReference>
<feature type="transmembrane region" description="Helical" evidence="5">
    <location>
        <begin position="12"/>
        <end position="31"/>
    </location>
</feature>
<feature type="transmembrane region" description="Helical" evidence="5">
    <location>
        <begin position="65"/>
        <end position="88"/>
    </location>
</feature>
<comment type="subcellular location">
    <subcellularLocation>
        <location evidence="1">Membrane</location>
        <topology evidence="1">Multi-pass membrane protein</topology>
    </subcellularLocation>
</comment>
<dbReference type="GO" id="GO:0016020">
    <property type="term" value="C:membrane"/>
    <property type="evidence" value="ECO:0007669"/>
    <property type="project" value="UniProtKB-SubCell"/>
</dbReference>
<feature type="transmembrane region" description="Helical" evidence="5">
    <location>
        <begin position="38"/>
        <end position="59"/>
    </location>
</feature>
<evidence type="ECO:0000313" key="7">
    <source>
        <dbReference type="Proteomes" id="UP000176444"/>
    </source>
</evidence>
<keyword evidence="3 5" id="KW-1133">Transmembrane helix</keyword>
<evidence type="ECO:0000256" key="5">
    <source>
        <dbReference type="SAM" id="Phobius"/>
    </source>
</evidence>